<dbReference type="InterPro" id="IPR002081">
    <property type="entry name" value="Cryptochrome/DNA_photolyase_1"/>
</dbReference>
<evidence type="ECO:0000256" key="3">
    <source>
        <dbReference type="ARBA" id="ARBA00022827"/>
    </source>
</evidence>
<keyword evidence="3 5" id="KW-0274">FAD</keyword>
<dbReference type="PANTHER" id="PTHR11455:SF9">
    <property type="entry name" value="CRYPTOCHROME CIRCADIAN CLOCK 5 ISOFORM X1"/>
    <property type="match status" value="1"/>
</dbReference>
<dbReference type="PANTHER" id="PTHR11455">
    <property type="entry name" value="CRYPTOCHROME"/>
    <property type="match status" value="1"/>
</dbReference>
<dbReference type="InterPro" id="IPR005101">
    <property type="entry name" value="Cryptochr/Photolyase_FAD-bd"/>
</dbReference>
<dbReference type="Pfam" id="PF00875">
    <property type="entry name" value="DNA_photolyase"/>
    <property type="match status" value="1"/>
</dbReference>
<reference evidence="8 9" key="1">
    <citation type="submission" date="2019-02" db="EMBL/GenBank/DDBJ databases">
        <title>Arundinibacter roseus gen. nov., sp. nov., a new member of the family Cytophagaceae.</title>
        <authorList>
            <person name="Szuroczki S."/>
            <person name="Khayer B."/>
            <person name="Sproer C."/>
            <person name="Toumi M."/>
            <person name="Szabo A."/>
            <person name="Felfoldi T."/>
            <person name="Schumann P."/>
            <person name="Toth E."/>
        </authorList>
    </citation>
    <scope>NUCLEOTIDE SEQUENCE [LARGE SCALE GENOMIC DNA]</scope>
    <source>
        <strain evidence="8 9">DMA-k-7a</strain>
    </source>
</reference>
<dbReference type="Proteomes" id="UP000295706">
    <property type="component" value="Unassembled WGS sequence"/>
</dbReference>
<dbReference type="Pfam" id="PF03441">
    <property type="entry name" value="FAD_binding_7"/>
    <property type="match status" value="1"/>
</dbReference>
<dbReference type="OrthoDB" id="9772484at2"/>
<accession>A0A4R4K7J4</accession>
<dbReference type="InterPro" id="IPR018394">
    <property type="entry name" value="DNA_photolyase_1_CS_C"/>
</dbReference>
<evidence type="ECO:0000256" key="1">
    <source>
        <dbReference type="ARBA" id="ARBA00001932"/>
    </source>
</evidence>
<evidence type="ECO:0000259" key="7">
    <source>
        <dbReference type="PROSITE" id="PS51645"/>
    </source>
</evidence>
<dbReference type="GO" id="GO:0006950">
    <property type="term" value="P:response to stress"/>
    <property type="evidence" value="ECO:0007669"/>
    <property type="project" value="UniProtKB-ARBA"/>
</dbReference>
<evidence type="ECO:0000256" key="2">
    <source>
        <dbReference type="ARBA" id="ARBA00022630"/>
    </source>
</evidence>
<dbReference type="Gene3D" id="3.40.50.620">
    <property type="entry name" value="HUPs"/>
    <property type="match status" value="1"/>
</dbReference>
<evidence type="ECO:0000313" key="8">
    <source>
        <dbReference type="EMBL" id="TDB63490.1"/>
    </source>
</evidence>
<keyword evidence="4 6" id="KW-0157">Chromophore</keyword>
<gene>
    <name evidence="8" type="ORF">EZE20_17190</name>
</gene>
<dbReference type="PRINTS" id="PR00147">
    <property type="entry name" value="DNAPHOTLYASE"/>
</dbReference>
<evidence type="ECO:0000313" key="9">
    <source>
        <dbReference type="Proteomes" id="UP000295706"/>
    </source>
</evidence>
<dbReference type="Gene3D" id="1.10.579.10">
    <property type="entry name" value="DNA Cyclobutane Dipyrimidine Photolyase, subunit A, domain 3"/>
    <property type="match status" value="1"/>
</dbReference>
<organism evidence="8 9">
    <name type="scientific">Arundinibacter roseus</name>
    <dbReference type="NCBI Taxonomy" id="2070510"/>
    <lineage>
        <taxon>Bacteria</taxon>
        <taxon>Pseudomonadati</taxon>
        <taxon>Bacteroidota</taxon>
        <taxon>Cytophagia</taxon>
        <taxon>Cytophagales</taxon>
        <taxon>Spirosomataceae</taxon>
        <taxon>Arundinibacter</taxon>
    </lineage>
</organism>
<feature type="binding site" evidence="5">
    <location>
        <position position="216"/>
    </location>
    <ligand>
        <name>FAD</name>
        <dbReference type="ChEBI" id="CHEBI:57692"/>
    </ligand>
</feature>
<keyword evidence="9" id="KW-1185">Reference proteome</keyword>
<evidence type="ECO:0000256" key="6">
    <source>
        <dbReference type="RuleBase" id="RU004182"/>
    </source>
</evidence>
<protein>
    <submittedName>
        <fullName evidence="8">Deoxyribodipyrimidine photo-lyase</fullName>
    </submittedName>
</protein>
<comment type="similarity">
    <text evidence="6">Belongs to the DNA photolyase family.</text>
</comment>
<dbReference type="InterPro" id="IPR036134">
    <property type="entry name" value="Crypto/Photolyase_FAD-like_sf"/>
</dbReference>
<dbReference type="RefSeq" id="WP_132119906.1">
    <property type="nucleotide sequence ID" value="NZ_SMJU01000010.1"/>
</dbReference>
<dbReference type="PROSITE" id="PS51645">
    <property type="entry name" value="PHR_CRY_ALPHA_BETA"/>
    <property type="match status" value="1"/>
</dbReference>
<comment type="cofactor">
    <cofactor evidence="5">
        <name>FAD</name>
        <dbReference type="ChEBI" id="CHEBI:57692"/>
    </cofactor>
    <text evidence="5">Binds 1 FAD per subunit.</text>
</comment>
<keyword evidence="8" id="KW-0456">Lyase</keyword>
<dbReference type="InterPro" id="IPR036155">
    <property type="entry name" value="Crypto/Photolyase_N_sf"/>
</dbReference>
<dbReference type="SUPFAM" id="SSF52425">
    <property type="entry name" value="Cryptochrome/photolyase, N-terminal domain"/>
    <property type="match status" value="1"/>
</dbReference>
<dbReference type="PROSITE" id="PS00394">
    <property type="entry name" value="DNA_PHOTOLYASES_1_1"/>
    <property type="match status" value="1"/>
</dbReference>
<dbReference type="GO" id="GO:0003904">
    <property type="term" value="F:deoxyribodipyrimidine photo-lyase activity"/>
    <property type="evidence" value="ECO:0007669"/>
    <property type="project" value="TreeGrafter"/>
</dbReference>
<dbReference type="GO" id="GO:0009416">
    <property type="term" value="P:response to light stimulus"/>
    <property type="evidence" value="ECO:0007669"/>
    <property type="project" value="TreeGrafter"/>
</dbReference>
<evidence type="ECO:0000256" key="4">
    <source>
        <dbReference type="ARBA" id="ARBA00022991"/>
    </source>
</evidence>
<dbReference type="InterPro" id="IPR006050">
    <property type="entry name" value="DNA_photolyase_N"/>
</dbReference>
<comment type="caution">
    <text evidence="8">The sequence shown here is derived from an EMBL/GenBank/DDBJ whole genome shotgun (WGS) entry which is preliminary data.</text>
</comment>
<comment type="cofactor">
    <cofactor evidence="1">
        <name>(6R)-5,10-methylene-5,6,7,8-tetrahydrofolate</name>
        <dbReference type="ChEBI" id="CHEBI:15636"/>
    </cofactor>
</comment>
<dbReference type="SUPFAM" id="SSF48173">
    <property type="entry name" value="Cryptochrome/photolyase FAD-binding domain"/>
    <property type="match status" value="1"/>
</dbReference>
<proteinExistence type="inferred from homology"/>
<name>A0A4R4K7J4_9BACT</name>
<dbReference type="GO" id="GO:0003677">
    <property type="term" value="F:DNA binding"/>
    <property type="evidence" value="ECO:0007669"/>
    <property type="project" value="TreeGrafter"/>
</dbReference>
<dbReference type="GO" id="GO:0071949">
    <property type="term" value="F:FAD binding"/>
    <property type="evidence" value="ECO:0007669"/>
    <property type="project" value="TreeGrafter"/>
</dbReference>
<evidence type="ECO:0000256" key="5">
    <source>
        <dbReference type="PIRSR" id="PIRSR602081-1"/>
    </source>
</evidence>
<feature type="domain" description="Photolyase/cryptochrome alpha/beta" evidence="7">
    <location>
        <begin position="3"/>
        <end position="133"/>
    </location>
</feature>
<dbReference type="GO" id="GO:0006139">
    <property type="term" value="P:nucleobase-containing compound metabolic process"/>
    <property type="evidence" value="ECO:0007669"/>
    <property type="project" value="UniProtKB-ARBA"/>
</dbReference>
<sequence>MHPLHVVWFKHDLRLRDHAPLKEALQHGQAVLLLYIWEPTLLADPHYSTRHWAFVRQSLDCLNEQLQSFGTSVCEVVGEVQEVFEKLHAAAPVQILYSYEESGLRITWQRDKAVKQFCQENQIPWRDFQHNGVQRGLSSRKTWVKDWHSYMESPQDQPYLSRLSTVSVSIELPFESVPELLKNLPADRKTTAFQPGGERAAHRYMESFFDQRSAQYSKSISKPEASRRGCSRLSPYLAWGNVSVRMVYQRFRVAMQAGIISKRNLNSFASRLVWHCHFIQKFESESRIEFENLNRGYDVQKKEFRADLFQAWAQGYTGFPLVDACMRCLHHTGYINFRMRAMVVSFLTHLLWQPWKEGAVYLASLFLDFEPGIHYAQFQMQTGVTGINTVRIYNPVKQSYEQDAEGIFIKKWVPELANCPLPFLHEPWKMTAMEQAMYGLHLDEVYPKPIVELENAHRLARTRIWAMRQEPLVKQEGARILKKHVVPSRKIIRINAN</sequence>
<keyword evidence="2 5" id="KW-0285">Flavoprotein</keyword>
<dbReference type="EMBL" id="SMJU01000010">
    <property type="protein sequence ID" value="TDB63490.1"/>
    <property type="molecule type" value="Genomic_DNA"/>
</dbReference>
<dbReference type="InterPro" id="IPR014729">
    <property type="entry name" value="Rossmann-like_a/b/a_fold"/>
</dbReference>
<dbReference type="AlphaFoldDB" id="A0A4R4K7J4"/>
<dbReference type="Gene3D" id="1.25.40.80">
    <property type="match status" value="1"/>
</dbReference>
<feature type="binding site" evidence="5">
    <location>
        <position position="268"/>
    </location>
    <ligand>
        <name>FAD</name>
        <dbReference type="ChEBI" id="CHEBI:57692"/>
    </ligand>
</feature>